<evidence type="ECO:0000313" key="1">
    <source>
        <dbReference type="EMBL" id="MVZ97875.1"/>
    </source>
</evidence>
<evidence type="ECO:0000313" key="2">
    <source>
        <dbReference type="Proteomes" id="UP000471147"/>
    </source>
</evidence>
<dbReference type="AlphaFoldDB" id="A0A6I4M6W8"/>
<protein>
    <recommendedName>
        <fullName evidence="3">Phosphatidate cytidylyltransferase</fullName>
    </recommendedName>
</protein>
<name>A0A6I4M6W8_9SPHN</name>
<gene>
    <name evidence="1" type="ORF">EUU23_09155</name>
</gene>
<comment type="caution">
    <text evidence="1">The sequence shown here is derived from an EMBL/GenBank/DDBJ whole genome shotgun (WGS) entry which is preliminary data.</text>
</comment>
<keyword evidence="2" id="KW-1185">Reference proteome</keyword>
<sequence>MPSLLQLVAEELAVPALPQVQAFARYIAGQYPDAARGVLFYGSCLRSERLEGQMLDFYVIVSDYDAAYSRKWMATWNRRLPPNVFPFQHEGLMAKVAILSLEDFHDLNRPSASAVSVWARFAQPSRLLWVADDHSRALICTAVSGAAPTLLNAALAFTEREVDVLDLWQTGFQMTYDAELRAERKDRPSSVIEFDPNRYVRLGLAALRHTPIANAYRGDKIHILPDPQGRIVQERERWPALRRNGKLLTIARLAKAAFTYADGIDYLAWKINRHAGTKIEIKPWQRRWPLVAALFLVPKLWAKGAVR</sequence>
<evidence type="ECO:0008006" key="3">
    <source>
        <dbReference type="Google" id="ProtNLM"/>
    </source>
</evidence>
<dbReference type="RefSeq" id="WP_160353851.1">
    <property type="nucleotide sequence ID" value="NZ_SDWJ01000002.1"/>
</dbReference>
<dbReference type="Proteomes" id="UP000471147">
    <property type="component" value="Unassembled WGS sequence"/>
</dbReference>
<dbReference type="OrthoDB" id="7340718at2"/>
<proteinExistence type="predicted"/>
<organism evidence="1 2">
    <name type="scientific">Sphingorhabdus profundilacus</name>
    <dbReference type="NCBI Taxonomy" id="2509718"/>
    <lineage>
        <taxon>Bacteria</taxon>
        <taxon>Pseudomonadati</taxon>
        <taxon>Pseudomonadota</taxon>
        <taxon>Alphaproteobacteria</taxon>
        <taxon>Sphingomonadales</taxon>
        <taxon>Sphingomonadaceae</taxon>
        <taxon>Sphingorhabdus</taxon>
    </lineage>
</organism>
<dbReference type="EMBL" id="SDWJ01000002">
    <property type="protein sequence ID" value="MVZ97875.1"/>
    <property type="molecule type" value="Genomic_DNA"/>
</dbReference>
<reference evidence="1 2" key="1">
    <citation type="submission" date="2019-01" db="EMBL/GenBank/DDBJ databases">
        <title>Sphingorhabdus lacus sp.nov., isolated from an oligotrophic freshwater lake.</title>
        <authorList>
            <person name="Park M."/>
        </authorList>
    </citation>
    <scope>NUCLEOTIDE SEQUENCE [LARGE SCALE GENOMIC DNA]</scope>
    <source>
        <strain evidence="1 2">IMCC26285</strain>
    </source>
</reference>
<accession>A0A6I4M6W8</accession>